<gene>
    <name evidence="2" type="ORF">NOV72_04277</name>
</gene>
<feature type="compositionally biased region" description="Low complexity" evidence="1">
    <location>
        <begin position="14"/>
        <end position="23"/>
    </location>
</feature>
<dbReference type="AlphaFoldDB" id="A0A2U3IA75"/>
<keyword evidence="3" id="KW-1185">Reference proteome</keyword>
<reference evidence="3" key="1">
    <citation type="submission" date="2018-01" db="EMBL/GenBank/DDBJ databases">
        <authorList>
            <person name="Peeters C."/>
        </authorList>
    </citation>
    <scope>NUCLEOTIDE SEQUENCE [LARGE SCALE GENOMIC DNA]</scope>
</reference>
<sequence>MTMLRIAHDPGADDPPASSGASARGWTAADLQAFFATGVAKQGSVFGEMQIAQLANYLRVTWGGQPGDVTADKVKSSHSGRCETNQTRAPRSASWRCSVGHILATASSPARIDALRWLKSLLLIALRFGRITALAYLSSS</sequence>
<accession>A0A2U3IA75</accession>
<dbReference type="EMBL" id="OGTP01000016">
    <property type="protein sequence ID" value="SPB17072.1"/>
    <property type="molecule type" value="Genomic_DNA"/>
</dbReference>
<evidence type="ECO:0000256" key="1">
    <source>
        <dbReference type="SAM" id="MobiDB-lite"/>
    </source>
</evidence>
<proteinExistence type="predicted"/>
<evidence type="ECO:0000313" key="3">
    <source>
        <dbReference type="Proteomes" id="UP000238169"/>
    </source>
</evidence>
<feature type="compositionally biased region" description="Basic and acidic residues" evidence="1">
    <location>
        <begin position="1"/>
        <end position="11"/>
    </location>
</feature>
<name>A0A2U3IA75_9BURK</name>
<organism evidence="2 3">
    <name type="scientific">Caballeronia novacaledonica</name>
    <dbReference type="NCBI Taxonomy" id="1544861"/>
    <lineage>
        <taxon>Bacteria</taxon>
        <taxon>Pseudomonadati</taxon>
        <taxon>Pseudomonadota</taxon>
        <taxon>Betaproteobacteria</taxon>
        <taxon>Burkholderiales</taxon>
        <taxon>Burkholderiaceae</taxon>
        <taxon>Caballeronia</taxon>
    </lineage>
</organism>
<feature type="region of interest" description="Disordered" evidence="1">
    <location>
        <begin position="1"/>
        <end position="23"/>
    </location>
</feature>
<dbReference type="Proteomes" id="UP000238169">
    <property type="component" value="Unassembled WGS sequence"/>
</dbReference>
<evidence type="ECO:0000313" key="2">
    <source>
        <dbReference type="EMBL" id="SPB17072.1"/>
    </source>
</evidence>
<protein>
    <submittedName>
        <fullName evidence="2">Gluconate 2-dehydrogenase (Acceptor)</fullName>
    </submittedName>
</protein>